<sequence length="498" mass="55193">MARSVWCLLPLIVNVPVLVTLFARTSSAGLPGVLRYLRGPASPANPERSGVYQSWMRQGMRVFVFDAASLRPVARELFGEKSWWNTYEAWASAPATFPNQTADDPESPGAFFHSALRPALEAHAPRIQFVGSPEDADLVFWNIWDVALCVASGHRPQAWELQKGRLTTSCEAHFEMLTWLQSTPRWHRNHGRDHVLFADNPYSWESYRHFKKWRTPLPPTMPRVRDVMRITRNATLIGIEDRRTRGHRGGSSFVAVPYFANATKYQAPARQDRGHLVGLAASSELHLHSSCEICSELPHSPSEVRARIFNDLNAGCAQGECEVYDLSKVIGEEQRNNISFYASAGVNLDEVVHKVVFCPIPRGDSGCTKRFFGAILAGCIPVVLSDALVLPFASVVDYRGAMLRIPEAQLMSPDFSLIAFLRSQTPQQIATMQGNLEHIAQSITYRARRGVSSSPTPDAMDVLIASLVHLAHHPGASLGVTAAELYRGEIAVEATPVF</sequence>
<feature type="signal peptide" evidence="2">
    <location>
        <begin position="1"/>
        <end position="27"/>
    </location>
</feature>
<comment type="similarity">
    <text evidence="1">Belongs to the glycosyltransferase 47 family.</text>
</comment>
<gene>
    <name evidence="4" type="ORF">BRAN1462_LOCUS39394</name>
</gene>
<protein>
    <recommendedName>
        <fullName evidence="3">Exostosin GT47 domain-containing protein</fullName>
    </recommendedName>
</protein>
<proteinExistence type="inferred from homology"/>
<dbReference type="InterPro" id="IPR004263">
    <property type="entry name" value="Exostosin"/>
</dbReference>
<accession>A0A7S2PMC0</accession>
<keyword evidence="2" id="KW-0732">Signal</keyword>
<evidence type="ECO:0000256" key="2">
    <source>
        <dbReference type="SAM" id="SignalP"/>
    </source>
</evidence>
<evidence type="ECO:0000259" key="3">
    <source>
        <dbReference type="Pfam" id="PF03016"/>
    </source>
</evidence>
<dbReference type="PANTHER" id="PTHR11062">
    <property type="entry name" value="EXOSTOSIN HEPARAN SULFATE GLYCOSYLTRANSFERASE -RELATED"/>
    <property type="match status" value="1"/>
</dbReference>
<reference evidence="4" key="1">
    <citation type="submission" date="2021-01" db="EMBL/GenBank/DDBJ databases">
        <authorList>
            <person name="Corre E."/>
            <person name="Pelletier E."/>
            <person name="Niang G."/>
            <person name="Scheremetjew M."/>
            <person name="Finn R."/>
            <person name="Kale V."/>
            <person name="Holt S."/>
            <person name="Cochrane G."/>
            <person name="Meng A."/>
            <person name="Brown T."/>
            <person name="Cohen L."/>
        </authorList>
    </citation>
    <scope>NUCLEOTIDE SEQUENCE</scope>
    <source>
        <strain evidence="4">RCC3387</strain>
    </source>
</reference>
<feature type="domain" description="Exostosin GT47" evidence="3">
    <location>
        <begin position="129"/>
        <end position="414"/>
    </location>
</feature>
<name>A0A7S2PMC0_9DINO</name>
<dbReference type="InterPro" id="IPR040911">
    <property type="entry name" value="Exostosin_GT47"/>
</dbReference>
<dbReference type="Pfam" id="PF03016">
    <property type="entry name" value="Exostosin_GT47"/>
    <property type="match status" value="1"/>
</dbReference>
<dbReference type="GO" id="GO:0016757">
    <property type="term" value="F:glycosyltransferase activity"/>
    <property type="evidence" value="ECO:0007669"/>
    <property type="project" value="InterPro"/>
</dbReference>
<organism evidence="4">
    <name type="scientific">Zooxanthella nutricula</name>
    <dbReference type="NCBI Taxonomy" id="1333877"/>
    <lineage>
        <taxon>Eukaryota</taxon>
        <taxon>Sar</taxon>
        <taxon>Alveolata</taxon>
        <taxon>Dinophyceae</taxon>
        <taxon>Peridiniales</taxon>
        <taxon>Peridiniales incertae sedis</taxon>
        <taxon>Zooxanthella</taxon>
    </lineage>
</organism>
<dbReference type="EMBL" id="HBGW01061820">
    <property type="protein sequence ID" value="CAD9605392.1"/>
    <property type="molecule type" value="Transcribed_RNA"/>
</dbReference>
<evidence type="ECO:0000313" key="4">
    <source>
        <dbReference type="EMBL" id="CAD9605392.1"/>
    </source>
</evidence>
<feature type="chain" id="PRO_5031486432" description="Exostosin GT47 domain-containing protein" evidence="2">
    <location>
        <begin position="28"/>
        <end position="498"/>
    </location>
</feature>
<dbReference type="AlphaFoldDB" id="A0A7S2PMC0"/>
<evidence type="ECO:0000256" key="1">
    <source>
        <dbReference type="ARBA" id="ARBA00010271"/>
    </source>
</evidence>